<dbReference type="RefSeq" id="WP_204005119.1">
    <property type="nucleotide sequence ID" value="NZ_BOPG01000057.1"/>
</dbReference>
<feature type="domain" description="CN hydrolase" evidence="2">
    <location>
        <begin position="4"/>
        <end position="237"/>
    </location>
</feature>
<dbReference type="PANTHER" id="PTHR23088:SF27">
    <property type="entry name" value="DEAMINATED GLUTATHIONE AMIDASE"/>
    <property type="match status" value="1"/>
</dbReference>
<dbReference type="AlphaFoldDB" id="A0A8J3ZD01"/>
<dbReference type="Pfam" id="PF00795">
    <property type="entry name" value="CN_hydrolase"/>
    <property type="match status" value="1"/>
</dbReference>
<organism evidence="3 4">
    <name type="scientific">Virgisporangium aurantiacum</name>
    <dbReference type="NCBI Taxonomy" id="175570"/>
    <lineage>
        <taxon>Bacteria</taxon>
        <taxon>Bacillati</taxon>
        <taxon>Actinomycetota</taxon>
        <taxon>Actinomycetes</taxon>
        <taxon>Micromonosporales</taxon>
        <taxon>Micromonosporaceae</taxon>
        <taxon>Virgisporangium</taxon>
    </lineage>
</organism>
<proteinExistence type="inferred from homology"/>
<evidence type="ECO:0000313" key="3">
    <source>
        <dbReference type="EMBL" id="GIJ60622.1"/>
    </source>
</evidence>
<reference evidence="3" key="1">
    <citation type="submission" date="2021-01" db="EMBL/GenBank/DDBJ databases">
        <title>Whole genome shotgun sequence of Virgisporangium aurantiacum NBRC 16421.</title>
        <authorList>
            <person name="Komaki H."/>
            <person name="Tamura T."/>
        </authorList>
    </citation>
    <scope>NUCLEOTIDE SEQUENCE</scope>
    <source>
        <strain evidence="3">NBRC 16421</strain>
    </source>
</reference>
<protein>
    <submittedName>
        <fullName evidence="3">Amidohydrolase</fullName>
    </submittedName>
</protein>
<accession>A0A8J3ZD01</accession>
<sequence>MDGVRVAVAQFAVGSSVAENLASCVHAVESAAAEDAQLVVLPGYGNHPAGYDDRAHAERVACRIGGEFLTTVAASAAAAGIYVKLHVTLEEDGRLTASNFLIDPMGDPVGRADDRTVVRWLDSVVVPSRVVDTPLGRYGMYGGADGRQADIPRALALGGAQVLLASLHSTDPDDARLHVPVRAAESKVWVLAANVVGDAHGVINAFSGESGLYGPDGAAVTTAPRAGEGIAVARIEPRWADDKTRPDGGDLFLARRPRLYGAGRPPRSRPTAAANTRVAVVRPRGHGMSAIEDAGRLVRAAAADGVDLVVLPELFHYADGRADGSFLDGIAVDVVSQALDSSSCHVVTSLPDDAAHVGVLIGASGVLGRQVQMHPCGRHVSWQAAFGDRLTPFDLPWGRLVIVVGDDALYPEVFGICSRLGADLVAVPCAPAERWELTVGLPARSVEQQLNIVASAHPGPGGGGAVLSVGAAPVAVPADAVTVVGEIRRVTESTRSTP</sequence>
<dbReference type="PROSITE" id="PS50263">
    <property type="entry name" value="CN_HYDROLASE"/>
    <property type="match status" value="1"/>
</dbReference>
<gene>
    <name evidence="3" type="ORF">Vau01_081380</name>
</gene>
<dbReference type="InterPro" id="IPR003010">
    <property type="entry name" value="C-N_Hydrolase"/>
</dbReference>
<dbReference type="CDD" id="cd07197">
    <property type="entry name" value="nitrilase"/>
    <property type="match status" value="2"/>
</dbReference>
<keyword evidence="4" id="KW-1185">Reference proteome</keyword>
<dbReference type="InterPro" id="IPR036526">
    <property type="entry name" value="C-N_Hydrolase_sf"/>
</dbReference>
<dbReference type="Gene3D" id="3.60.110.10">
    <property type="entry name" value="Carbon-nitrogen hydrolase"/>
    <property type="match status" value="2"/>
</dbReference>
<evidence type="ECO:0000256" key="1">
    <source>
        <dbReference type="ARBA" id="ARBA00010613"/>
    </source>
</evidence>
<dbReference type="Proteomes" id="UP000612585">
    <property type="component" value="Unassembled WGS sequence"/>
</dbReference>
<name>A0A8J3ZD01_9ACTN</name>
<comment type="similarity">
    <text evidence="1">Belongs to the carbon-nitrogen hydrolase superfamily. NIT1/NIT2 family.</text>
</comment>
<dbReference type="EMBL" id="BOPG01000057">
    <property type="protein sequence ID" value="GIJ60622.1"/>
    <property type="molecule type" value="Genomic_DNA"/>
</dbReference>
<dbReference type="PANTHER" id="PTHR23088">
    <property type="entry name" value="NITRILASE-RELATED"/>
    <property type="match status" value="1"/>
</dbReference>
<evidence type="ECO:0000259" key="2">
    <source>
        <dbReference type="PROSITE" id="PS50263"/>
    </source>
</evidence>
<evidence type="ECO:0000313" key="4">
    <source>
        <dbReference type="Proteomes" id="UP000612585"/>
    </source>
</evidence>
<comment type="caution">
    <text evidence="3">The sequence shown here is derived from an EMBL/GenBank/DDBJ whole genome shotgun (WGS) entry which is preliminary data.</text>
</comment>
<dbReference type="SUPFAM" id="SSF56317">
    <property type="entry name" value="Carbon-nitrogen hydrolase"/>
    <property type="match status" value="2"/>
</dbReference>